<organism evidence="2 3">
    <name type="scientific">Actinoplanes auranticolor</name>
    <dbReference type="NCBI Taxonomy" id="47988"/>
    <lineage>
        <taxon>Bacteria</taxon>
        <taxon>Bacillati</taxon>
        <taxon>Actinomycetota</taxon>
        <taxon>Actinomycetes</taxon>
        <taxon>Micromonosporales</taxon>
        <taxon>Micromonosporaceae</taxon>
        <taxon>Actinoplanes</taxon>
    </lineage>
</organism>
<reference evidence="2" key="1">
    <citation type="submission" date="2021-03" db="EMBL/GenBank/DDBJ databases">
        <title>Whole genome shotgun sequence of Actinoplanes auranticolor NBRC 12245.</title>
        <authorList>
            <person name="Komaki H."/>
            <person name="Tamura T."/>
        </authorList>
    </citation>
    <scope>NUCLEOTIDE SEQUENCE</scope>
    <source>
        <strain evidence="2">NBRC 12245</strain>
    </source>
</reference>
<gene>
    <name evidence="2" type="ORF">Aau02nite_11130</name>
</gene>
<dbReference type="Pfam" id="PF20128">
    <property type="entry name" value="DUF6518"/>
    <property type="match status" value="1"/>
</dbReference>
<sequence length="203" mass="21449">MINRNAVVAAPVGGLLLGALDFVWIKYVPSPFGELGNSLAVWAVAGFLFAYWGRWGWARGIAAAVVMLVVAVPSYYLAAAVIQDDDVANMYNSVAIMWMGAAVIAGVVFGGAGIAARRPGRWQLAASAMPTAVMFAEAVVYARRIGDRNYGSGPLWTALIDVTLGILLTVLVVDTWRRRLVALLAAVPLTAVGLVLLTGAGFR</sequence>
<keyword evidence="1" id="KW-1133">Transmembrane helix</keyword>
<protein>
    <submittedName>
        <fullName evidence="2">Uncharacterized protein</fullName>
    </submittedName>
</protein>
<comment type="caution">
    <text evidence="2">The sequence shown here is derived from an EMBL/GenBank/DDBJ whole genome shotgun (WGS) entry which is preliminary data.</text>
</comment>
<feature type="transmembrane region" description="Helical" evidence="1">
    <location>
        <begin position="60"/>
        <end position="82"/>
    </location>
</feature>
<dbReference type="EMBL" id="BOQL01000013">
    <property type="protein sequence ID" value="GIM64553.1"/>
    <property type="molecule type" value="Genomic_DNA"/>
</dbReference>
<name>A0A919S656_9ACTN</name>
<evidence type="ECO:0000256" key="1">
    <source>
        <dbReference type="SAM" id="Phobius"/>
    </source>
</evidence>
<accession>A0A919S656</accession>
<evidence type="ECO:0000313" key="3">
    <source>
        <dbReference type="Proteomes" id="UP000681340"/>
    </source>
</evidence>
<keyword evidence="1" id="KW-0812">Transmembrane</keyword>
<feature type="transmembrane region" description="Helical" evidence="1">
    <location>
        <begin position="7"/>
        <end position="29"/>
    </location>
</feature>
<dbReference type="AlphaFoldDB" id="A0A919S656"/>
<feature type="transmembrane region" description="Helical" evidence="1">
    <location>
        <begin position="154"/>
        <end position="173"/>
    </location>
</feature>
<proteinExistence type="predicted"/>
<feature type="transmembrane region" description="Helical" evidence="1">
    <location>
        <begin position="122"/>
        <end position="142"/>
    </location>
</feature>
<keyword evidence="1" id="KW-0472">Membrane</keyword>
<keyword evidence="3" id="KW-1185">Reference proteome</keyword>
<evidence type="ECO:0000313" key="2">
    <source>
        <dbReference type="EMBL" id="GIM64553.1"/>
    </source>
</evidence>
<feature type="transmembrane region" description="Helical" evidence="1">
    <location>
        <begin position="180"/>
        <end position="202"/>
    </location>
</feature>
<dbReference type="RefSeq" id="WP_246594936.1">
    <property type="nucleotide sequence ID" value="NZ_BAABEA010000038.1"/>
</dbReference>
<feature type="transmembrane region" description="Helical" evidence="1">
    <location>
        <begin position="35"/>
        <end position="53"/>
    </location>
</feature>
<feature type="transmembrane region" description="Helical" evidence="1">
    <location>
        <begin position="94"/>
        <end position="115"/>
    </location>
</feature>
<dbReference type="Proteomes" id="UP000681340">
    <property type="component" value="Unassembled WGS sequence"/>
</dbReference>
<dbReference type="InterPro" id="IPR045393">
    <property type="entry name" value="DUF6518"/>
</dbReference>